<organism evidence="3 4">
    <name type="scientific">Plasmodium vinckei brucechwatti</name>
    <dbReference type="NCBI Taxonomy" id="119398"/>
    <lineage>
        <taxon>Eukaryota</taxon>
        <taxon>Sar</taxon>
        <taxon>Alveolata</taxon>
        <taxon>Apicomplexa</taxon>
        <taxon>Aconoidasida</taxon>
        <taxon>Haemosporida</taxon>
        <taxon>Plasmodiidae</taxon>
        <taxon>Plasmodium</taxon>
        <taxon>Plasmodium (Vinckeia)</taxon>
    </lineage>
</organism>
<feature type="compositionally biased region" description="Low complexity" evidence="1">
    <location>
        <begin position="702"/>
        <end position="740"/>
    </location>
</feature>
<dbReference type="VEuPathDB" id="PlasmoDB:PVBDA_1200140"/>
<feature type="compositionally biased region" description="Pro residues" evidence="1">
    <location>
        <begin position="301"/>
        <end position="316"/>
    </location>
</feature>
<keyword evidence="2" id="KW-0472">Membrane</keyword>
<feature type="compositionally biased region" description="Low complexity" evidence="1">
    <location>
        <begin position="768"/>
        <end position="777"/>
    </location>
</feature>
<feature type="transmembrane region" description="Helical" evidence="2">
    <location>
        <begin position="846"/>
        <end position="867"/>
    </location>
</feature>
<dbReference type="Pfam" id="PF06022">
    <property type="entry name" value="Cir_Bir_Yir"/>
    <property type="match status" value="1"/>
</dbReference>
<feature type="compositionally biased region" description="Gly residues" evidence="1">
    <location>
        <begin position="418"/>
        <end position="433"/>
    </location>
</feature>
<evidence type="ECO:0000313" key="4">
    <source>
        <dbReference type="Proteomes" id="UP000515550"/>
    </source>
</evidence>
<feature type="compositionally biased region" description="Gly residues" evidence="1">
    <location>
        <begin position="498"/>
        <end position="519"/>
    </location>
</feature>
<name>A0A6V7SGV0_PLAVN</name>
<proteinExistence type="predicted"/>
<feature type="region of interest" description="Disordered" evidence="1">
    <location>
        <begin position="698"/>
        <end position="788"/>
    </location>
</feature>
<dbReference type="AlphaFoldDB" id="A0A6V7SGV0"/>
<dbReference type="InterPro" id="IPR006477">
    <property type="entry name" value="Yir_bir_cir"/>
</dbReference>
<feature type="compositionally biased region" description="Gly residues" evidence="1">
    <location>
        <begin position="363"/>
        <end position="388"/>
    </location>
</feature>
<feature type="compositionally biased region" description="Low complexity" evidence="1">
    <location>
        <begin position="434"/>
        <end position="446"/>
    </location>
</feature>
<keyword evidence="2" id="KW-0812">Transmembrane</keyword>
<evidence type="ECO:0000256" key="2">
    <source>
        <dbReference type="SAM" id="Phobius"/>
    </source>
</evidence>
<sequence length="954" mass="102367">MDDRVCDFLREVDENFNNGGVNVVKFNRFKKCHSYCPRQTNSKENKCTNDYERTNALGSYLFKKISEIDKAFKEGSNSDKRHIEIFMMWLGEKLFRIDNDYKSTLEESYIKNLEKYMGSIDYWKITDSKKLYKKATIKKMSEYYGLLNYICKLIIEYNTYIQNPKKHNRNRIGTYSSQCDNFYKTIHNSINDCGPYLQLLDSLKMIFEVFRIQKIVNNYDIKEPNKTLLLNRVKSLTTFQNVNKYFVTVNPTISFDDKECLVVKSNDEQIGEKIALTKSKNPVRVSQTQNSGNKQHGNPGSPQPKQPPAQPPPLKPPSGKLKLPHPSPAKPVAVKPEPPPQSSPSQTNNELKAPQEGKTHQNGQGGTVNGADGGKGDAGSGVNGGGSVQGNQGSKSGASSDGSQGSSKTQTGSDIGTGSLGGDPGGAAGGKGGSNSNPGVKNSGSGVSEGGTSSGASGGQDGIKVGSNDVSGGKVDGKGSTSGEKGGKSSGSVVAQGDQGGSSGGSDDGSGGTGSGPGGQTKHSRNLPQGNPVPAPSGTGTIPPMSASTLSSQPVQSPTGSQSPPVSQPSSPQPSMPNVPTPKDPATLPKPQPDPKTDPKPQVQQPTSPVPAPPQNDPASNTSGGSFNLLSPFLGFIFNGTNKFNQASQFIEKNRQNFENAKNKISDAYNNTVDNLKNAYNASSDYLNKFINNVTSQLNQVGSPSKSGDKQSGSGSPSDGGNSSNQPPSPQPSSTTDPTDPSNPPTPTKDPAPTTPPTTPMDPALQKQSSPQPQHITPQPPQIGPFIQKTPGKAISQLVKSLSSNPNLKKTWNIFPTTWNGSGDCKPEIKFINATLVCCTSEQCSLTGILITIVLIPIILSIAYKYLSFGSSKKSEKKNMKRVINFHDGNRKTKIIISSNNRNKDLKPVINSVGRKKDSLLNIYKHIRADPMPFINLFFLLIFFVYKRKRNTIE</sequence>
<feature type="compositionally biased region" description="Low complexity" evidence="1">
    <location>
        <begin position="551"/>
        <end position="570"/>
    </location>
</feature>
<reference evidence="3 4" key="1">
    <citation type="submission" date="2020-08" db="EMBL/GenBank/DDBJ databases">
        <authorList>
            <person name="Ramaprasad A."/>
        </authorList>
    </citation>
    <scope>NUCLEOTIDE SEQUENCE [LARGE SCALE GENOMIC DNA]</scope>
</reference>
<evidence type="ECO:0000313" key="3">
    <source>
        <dbReference type="EMBL" id="CAD2097701.1"/>
    </source>
</evidence>
<dbReference type="Proteomes" id="UP000515550">
    <property type="component" value="Chromosome PVBDA_12"/>
</dbReference>
<feature type="compositionally biased region" description="Low complexity" evidence="1">
    <location>
        <begin position="389"/>
        <end position="417"/>
    </location>
</feature>
<feature type="compositionally biased region" description="Pro residues" evidence="1">
    <location>
        <begin position="571"/>
        <end position="592"/>
    </location>
</feature>
<feature type="compositionally biased region" description="Polar residues" evidence="1">
    <location>
        <begin position="278"/>
        <end position="296"/>
    </location>
</feature>
<gene>
    <name evidence="3" type="ORF">PVBDA_1200140</name>
</gene>
<feature type="compositionally biased region" description="Pro residues" evidence="1">
    <location>
        <begin position="741"/>
        <end position="760"/>
    </location>
</feature>
<feature type="compositionally biased region" description="Gly residues" evidence="1">
    <location>
        <begin position="447"/>
        <end position="461"/>
    </location>
</feature>
<feature type="region of interest" description="Disordered" evidence="1">
    <location>
        <begin position="278"/>
        <end position="625"/>
    </location>
</feature>
<evidence type="ECO:0000256" key="1">
    <source>
        <dbReference type="SAM" id="MobiDB-lite"/>
    </source>
</evidence>
<dbReference type="EMBL" id="LR865390">
    <property type="protein sequence ID" value="CAD2097701.1"/>
    <property type="molecule type" value="Genomic_DNA"/>
</dbReference>
<accession>A0A6V7SGV0</accession>
<protein>
    <submittedName>
        <fullName evidence="3">PIR protein CIR protein</fullName>
    </submittedName>
</protein>
<keyword evidence="2" id="KW-1133">Transmembrane helix</keyword>